<name>A0A6J6K6V0_9ZZZZ</name>
<evidence type="ECO:0000313" key="1">
    <source>
        <dbReference type="EMBL" id="CAB4644588.1"/>
    </source>
</evidence>
<dbReference type="AlphaFoldDB" id="A0A6J6K6V0"/>
<sequence length="160" mass="17284">MAVTIDLRFPIAVRINSRAGSIPPMTSMIRSIVGSLTMESASSVKSSVGIPVRGLISRTAIFANSILAPARVESSRVSAKIRRATSLPTTPQPSMPMRTGWSGDLICLFFHIECEKICLIFSADNHAGFSISYRDNRRTWDMVVIAGHASAICPCCRGGQ</sequence>
<proteinExistence type="predicted"/>
<accession>A0A6J6K6V0</accession>
<organism evidence="1">
    <name type="scientific">freshwater metagenome</name>
    <dbReference type="NCBI Taxonomy" id="449393"/>
    <lineage>
        <taxon>unclassified sequences</taxon>
        <taxon>metagenomes</taxon>
        <taxon>ecological metagenomes</taxon>
    </lineage>
</organism>
<gene>
    <name evidence="1" type="ORF">UFOPK2162_00696</name>
</gene>
<protein>
    <submittedName>
        <fullName evidence="1">Unannotated protein</fullName>
    </submittedName>
</protein>
<reference evidence="1" key="1">
    <citation type="submission" date="2020-05" db="EMBL/GenBank/DDBJ databases">
        <authorList>
            <person name="Chiriac C."/>
            <person name="Salcher M."/>
            <person name="Ghai R."/>
            <person name="Kavagutti S V."/>
        </authorList>
    </citation>
    <scope>NUCLEOTIDE SEQUENCE</scope>
</reference>
<dbReference type="EMBL" id="CAEZVZ010000084">
    <property type="protein sequence ID" value="CAB4644588.1"/>
    <property type="molecule type" value="Genomic_DNA"/>
</dbReference>